<evidence type="ECO:0000256" key="3">
    <source>
        <dbReference type="ARBA" id="ARBA00012994"/>
    </source>
</evidence>
<comment type="pathway">
    <text evidence="1 9">Amino-acid degradation; L-histidine degradation into L-glutamate; N-formimidoyl-L-glutamate from L-histidine: step 1/3.</text>
</comment>
<dbReference type="CDD" id="cd00332">
    <property type="entry name" value="PAL-HAL"/>
    <property type="match status" value="1"/>
</dbReference>
<dbReference type="PROSITE" id="PS00488">
    <property type="entry name" value="PAL_HISTIDASE"/>
    <property type="match status" value="1"/>
</dbReference>
<accession>A0A0N5AYR3</accession>
<dbReference type="STRING" id="451379.A0A0N5AYR3"/>
<dbReference type="InterPro" id="IPR022313">
    <property type="entry name" value="Phe/His_NH3-lyase_AS"/>
</dbReference>
<dbReference type="InterPro" id="IPR001106">
    <property type="entry name" value="Aromatic_Lyase"/>
</dbReference>
<dbReference type="InterPro" id="IPR008948">
    <property type="entry name" value="L-Aspartase-like"/>
</dbReference>
<dbReference type="GO" id="GO:0005737">
    <property type="term" value="C:cytoplasm"/>
    <property type="evidence" value="ECO:0007669"/>
    <property type="project" value="InterPro"/>
</dbReference>
<sequence>MATMRIQVQVRTEFIIVSCNDTDTVDQIAKTTISKLAKLKPKIVSHADVSKGYSEVRRATGNSLLDPSDAIGALLNDGDYIIVSLFDDDDANSTINSNESAEKSSWDSIDKQLSHRLYLDDSLTADVDQQNSTTPKKLLILDGNTMKPQDLMMCERGECIIQVSAVYGVSTGFGTFSNVRIAPEDLRKLQLNLIRSHASGYGRPLSPSQTRMLLALRINVLAKGYSGISLENVKKLVAAFNAFCVSYVPEQGTVGASGDLAPLAHLALGLIGEGKMWSPTTGWDDASVVLEKNHLQKMELGPKEGLALINGTQMITAIGALALERADLIARQADVIAAMSLDVLKGTTRAYDADIHKIRPHRGQIKTAQRLRSLLHSEANTSQIAEAHRNCGKVQDAYTLRCVPQVHGIVHDTIDFVRSVITVEMNSATDNPLVFAKRGETISGGNFHGEYPAKVLDYLAIAVNELAQISERRLERLINHELSELPTFLTENGGLNCGFMVVQLSAASLVSENKVLCHPSSADSIPTSCSQEDHVSMGGFAARKALKVVEHVEAVLAMELLAACQGLEFLKPLTTTAPLNKVYQLVRTVSPALKEDRSLHPDIEAVVKLLRQGKVWDAVEPHLLAAEDMEVLDPDALRQNAGTPTGFNCNSDDCNAAAVGTKDFKVLS</sequence>
<dbReference type="Proteomes" id="UP000046393">
    <property type="component" value="Unplaced"/>
</dbReference>
<evidence type="ECO:0000256" key="2">
    <source>
        <dbReference type="ARBA" id="ARBA00007238"/>
    </source>
</evidence>
<comment type="similarity">
    <text evidence="2 8">Belongs to the PAL/histidase family.</text>
</comment>
<evidence type="ECO:0000313" key="10">
    <source>
        <dbReference type="Proteomes" id="UP000046393"/>
    </source>
</evidence>
<evidence type="ECO:0000256" key="1">
    <source>
        <dbReference type="ARBA" id="ARBA00005113"/>
    </source>
</evidence>
<evidence type="ECO:0000256" key="6">
    <source>
        <dbReference type="ARBA" id="ARBA00023239"/>
    </source>
</evidence>
<dbReference type="EC" id="4.3.1.3" evidence="3 9"/>
<keyword evidence="10" id="KW-1185">Reference proteome</keyword>
<dbReference type="PANTHER" id="PTHR10362">
    <property type="entry name" value="HISTIDINE AMMONIA-LYASE"/>
    <property type="match status" value="1"/>
</dbReference>
<dbReference type="UniPathway" id="UPA00379">
    <property type="reaction ID" value="UER00549"/>
</dbReference>
<organism evidence="10 11">
    <name type="scientific">Syphacia muris</name>
    <dbReference type="NCBI Taxonomy" id="451379"/>
    <lineage>
        <taxon>Eukaryota</taxon>
        <taxon>Metazoa</taxon>
        <taxon>Ecdysozoa</taxon>
        <taxon>Nematoda</taxon>
        <taxon>Chromadorea</taxon>
        <taxon>Rhabditida</taxon>
        <taxon>Spirurina</taxon>
        <taxon>Oxyuridomorpha</taxon>
        <taxon>Oxyuroidea</taxon>
        <taxon>Oxyuridae</taxon>
        <taxon>Syphacia</taxon>
    </lineage>
</organism>
<dbReference type="WBParaSite" id="SMUV_0001011301-mRNA-1">
    <property type="protein sequence ID" value="SMUV_0001011301-mRNA-1"/>
    <property type="gene ID" value="SMUV_0001011301"/>
</dbReference>
<dbReference type="InterPro" id="IPR024083">
    <property type="entry name" value="Fumarase/histidase_N"/>
</dbReference>
<proteinExistence type="inferred from homology"/>
<dbReference type="NCBIfam" id="NF006871">
    <property type="entry name" value="PRK09367.1"/>
    <property type="match status" value="1"/>
</dbReference>
<dbReference type="Gene3D" id="1.10.275.10">
    <property type="entry name" value="Fumarase/aspartase (N-terminal domain)"/>
    <property type="match status" value="1"/>
</dbReference>
<name>A0A0N5AYR3_9BILA</name>
<dbReference type="FunFam" id="1.20.200.10:FF:000003">
    <property type="entry name" value="Histidine ammonia-lyase"/>
    <property type="match status" value="1"/>
</dbReference>
<dbReference type="AlphaFoldDB" id="A0A0N5AYR3"/>
<dbReference type="SUPFAM" id="SSF48557">
    <property type="entry name" value="L-aspartase-like"/>
    <property type="match status" value="1"/>
</dbReference>
<evidence type="ECO:0000256" key="8">
    <source>
        <dbReference type="RuleBase" id="RU003954"/>
    </source>
</evidence>
<evidence type="ECO:0000256" key="5">
    <source>
        <dbReference type="ARBA" id="ARBA00022808"/>
    </source>
</evidence>
<keyword evidence="6 8" id="KW-0456">Lyase</keyword>
<dbReference type="Gene3D" id="1.20.200.10">
    <property type="entry name" value="Fumarase/aspartase (Central domain)"/>
    <property type="match status" value="1"/>
</dbReference>
<evidence type="ECO:0000256" key="4">
    <source>
        <dbReference type="ARBA" id="ARBA00017271"/>
    </source>
</evidence>
<evidence type="ECO:0000256" key="9">
    <source>
        <dbReference type="RuleBase" id="RU004479"/>
    </source>
</evidence>
<reference evidence="11" key="1">
    <citation type="submission" date="2017-02" db="UniProtKB">
        <authorList>
            <consortium name="WormBaseParasite"/>
        </authorList>
    </citation>
    <scope>IDENTIFICATION</scope>
</reference>
<comment type="catalytic activity">
    <reaction evidence="7 9">
        <text>L-histidine = trans-urocanate + NH4(+)</text>
        <dbReference type="Rhea" id="RHEA:21232"/>
        <dbReference type="ChEBI" id="CHEBI:17771"/>
        <dbReference type="ChEBI" id="CHEBI:28938"/>
        <dbReference type="ChEBI" id="CHEBI:57595"/>
        <dbReference type="EC" id="4.3.1.3"/>
    </reaction>
</comment>
<dbReference type="Gene3D" id="3.10.20.90">
    <property type="entry name" value="Phosphatidylinositol 3-kinase Catalytic Subunit, Chain A, domain 1"/>
    <property type="match status" value="1"/>
</dbReference>
<protein>
    <recommendedName>
        <fullName evidence="4 9">Histidine ammonia-lyase</fullName>
        <ecNumber evidence="3 9">4.3.1.3</ecNumber>
    </recommendedName>
</protein>
<dbReference type="GO" id="GO:0004397">
    <property type="term" value="F:histidine ammonia-lyase activity"/>
    <property type="evidence" value="ECO:0007669"/>
    <property type="project" value="UniProtKB-EC"/>
</dbReference>
<evidence type="ECO:0000256" key="7">
    <source>
        <dbReference type="ARBA" id="ARBA00049269"/>
    </source>
</evidence>
<evidence type="ECO:0000313" key="11">
    <source>
        <dbReference type="WBParaSite" id="SMUV_0001011301-mRNA-1"/>
    </source>
</evidence>
<dbReference type="GO" id="GO:0019557">
    <property type="term" value="P:L-histidine catabolic process to glutamate and formate"/>
    <property type="evidence" value="ECO:0007669"/>
    <property type="project" value="UniProtKB-UniPathway"/>
</dbReference>
<keyword evidence="5 9" id="KW-0369">Histidine metabolism</keyword>
<dbReference type="InterPro" id="IPR005921">
    <property type="entry name" value="HutH"/>
</dbReference>
<dbReference type="NCBIfam" id="TIGR01225">
    <property type="entry name" value="hutH"/>
    <property type="match status" value="1"/>
</dbReference>
<dbReference type="GO" id="GO:0019556">
    <property type="term" value="P:L-histidine catabolic process to glutamate and formamide"/>
    <property type="evidence" value="ECO:0007669"/>
    <property type="project" value="UniProtKB-UniPathway"/>
</dbReference>
<dbReference type="Pfam" id="PF00221">
    <property type="entry name" value="Lyase_aromatic"/>
    <property type="match status" value="1"/>
</dbReference>